<keyword evidence="3" id="KW-1185">Reference proteome</keyword>
<dbReference type="Proteomes" id="UP001054252">
    <property type="component" value="Unassembled WGS sequence"/>
</dbReference>
<name>A0AAV5HHM8_9ROSI</name>
<dbReference type="AlphaFoldDB" id="A0AAV5HHM8"/>
<evidence type="ECO:0000313" key="2">
    <source>
        <dbReference type="EMBL" id="GKU86340.1"/>
    </source>
</evidence>
<proteinExistence type="predicted"/>
<reference evidence="2 3" key="1">
    <citation type="journal article" date="2021" name="Commun. Biol.">
        <title>The genome of Shorea leprosula (Dipterocarpaceae) highlights the ecological relevance of drought in aseasonal tropical rainforests.</title>
        <authorList>
            <person name="Ng K.K.S."/>
            <person name="Kobayashi M.J."/>
            <person name="Fawcett J.A."/>
            <person name="Hatakeyama M."/>
            <person name="Paape T."/>
            <person name="Ng C.H."/>
            <person name="Ang C.C."/>
            <person name="Tnah L.H."/>
            <person name="Lee C.T."/>
            <person name="Nishiyama T."/>
            <person name="Sese J."/>
            <person name="O'Brien M.J."/>
            <person name="Copetti D."/>
            <person name="Mohd Noor M.I."/>
            <person name="Ong R.C."/>
            <person name="Putra M."/>
            <person name="Sireger I.Z."/>
            <person name="Indrioko S."/>
            <person name="Kosugi Y."/>
            <person name="Izuno A."/>
            <person name="Isagi Y."/>
            <person name="Lee S.L."/>
            <person name="Shimizu K.K."/>
        </authorList>
    </citation>
    <scope>NUCLEOTIDE SEQUENCE [LARGE SCALE GENOMIC DNA]</scope>
    <source>
        <strain evidence="2">214</strain>
    </source>
</reference>
<feature type="region of interest" description="Disordered" evidence="1">
    <location>
        <begin position="45"/>
        <end position="95"/>
    </location>
</feature>
<dbReference type="EMBL" id="BPVZ01000001">
    <property type="protein sequence ID" value="GKU86340.1"/>
    <property type="molecule type" value="Genomic_DNA"/>
</dbReference>
<sequence>MAKLTRSSNPSPYNIEIYRKTRIMVSLFIIFFVVTSKPTNIAACRPAEGHQNPRVVDHSDQAHSVSAARTPSPPSSHSSCTYIPGDKSGNCPADP</sequence>
<accession>A0AAV5HHM8</accession>
<gene>
    <name evidence="2" type="ORF">SLEP1_g878</name>
</gene>
<evidence type="ECO:0000256" key="1">
    <source>
        <dbReference type="SAM" id="MobiDB-lite"/>
    </source>
</evidence>
<comment type="caution">
    <text evidence="2">The sequence shown here is derived from an EMBL/GenBank/DDBJ whole genome shotgun (WGS) entry which is preliminary data.</text>
</comment>
<evidence type="ECO:0000313" key="3">
    <source>
        <dbReference type="Proteomes" id="UP001054252"/>
    </source>
</evidence>
<protein>
    <submittedName>
        <fullName evidence="2">Uncharacterized protein</fullName>
    </submittedName>
</protein>
<organism evidence="2 3">
    <name type="scientific">Rubroshorea leprosula</name>
    <dbReference type="NCBI Taxonomy" id="152421"/>
    <lineage>
        <taxon>Eukaryota</taxon>
        <taxon>Viridiplantae</taxon>
        <taxon>Streptophyta</taxon>
        <taxon>Embryophyta</taxon>
        <taxon>Tracheophyta</taxon>
        <taxon>Spermatophyta</taxon>
        <taxon>Magnoliopsida</taxon>
        <taxon>eudicotyledons</taxon>
        <taxon>Gunneridae</taxon>
        <taxon>Pentapetalae</taxon>
        <taxon>rosids</taxon>
        <taxon>malvids</taxon>
        <taxon>Malvales</taxon>
        <taxon>Dipterocarpaceae</taxon>
        <taxon>Rubroshorea</taxon>
    </lineage>
</organism>